<keyword evidence="5" id="KW-0547">Nucleotide-binding</keyword>
<feature type="domain" description="ABC transporter" evidence="9">
    <location>
        <begin position="2"/>
        <end position="238"/>
    </location>
</feature>
<dbReference type="InterPro" id="IPR050095">
    <property type="entry name" value="ECF_ABC_transporter_ATP-bd"/>
</dbReference>
<dbReference type="InterPro" id="IPR017871">
    <property type="entry name" value="ABC_transporter-like_CS"/>
</dbReference>
<dbReference type="InterPro" id="IPR015856">
    <property type="entry name" value="ABC_transpr_CbiO/EcfA_su"/>
</dbReference>
<keyword evidence="8" id="KW-0472">Membrane</keyword>
<keyword evidence="4" id="KW-1003">Cell membrane</keyword>
<evidence type="ECO:0000256" key="4">
    <source>
        <dbReference type="ARBA" id="ARBA00022475"/>
    </source>
</evidence>
<evidence type="ECO:0000256" key="2">
    <source>
        <dbReference type="ARBA" id="ARBA00005417"/>
    </source>
</evidence>
<comment type="caution">
    <text evidence="10">The sequence shown here is derived from an EMBL/GenBank/DDBJ whole genome shotgun (WGS) entry which is preliminary data.</text>
</comment>
<dbReference type="PANTHER" id="PTHR43553">
    <property type="entry name" value="HEAVY METAL TRANSPORTER"/>
    <property type="match status" value="1"/>
</dbReference>
<gene>
    <name evidence="10" type="primary">ecfA1</name>
    <name evidence="10" type="ORF">DDT42_00530</name>
</gene>
<proteinExistence type="inferred from homology"/>
<dbReference type="EMBL" id="QLTW01000016">
    <property type="protein sequence ID" value="MBT9144685.1"/>
    <property type="molecule type" value="Genomic_DNA"/>
</dbReference>
<sequence length="277" mass="31347">MLKLNDVYFNYHNDTPRELQVLRGVSLSLGEGEYISLVGNNGSGKSTLAKIICGLLKPSEGTVIWSSEESNRLIPGHRTRVGLILQNPDNQIFSGTVEEDVAFGLENLQTPLVEMKRKVEDTLRSLHLWDKKDHPTHLLSGGEKQKLAIASIVVMEPECLILDEATVSLDYRSKEQVLETIMFLKKTKRVAIIQITSSIDEVISSERVILLDKGKILYDDQVSSFLKDSEIMDLIGFDMPAYVSISQELIGRGLIKEVCYTREELADRLLWEYQYRT</sequence>
<dbReference type="InterPro" id="IPR003439">
    <property type="entry name" value="ABC_transporter-like_ATP-bd"/>
</dbReference>
<dbReference type="GO" id="GO:0042626">
    <property type="term" value="F:ATPase-coupled transmembrane transporter activity"/>
    <property type="evidence" value="ECO:0007669"/>
    <property type="project" value="TreeGrafter"/>
</dbReference>
<evidence type="ECO:0000256" key="7">
    <source>
        <dbReference type="ARBA" id="ARBA00022967"/>
    </source>
</evidence>
<accession>A0A9E2BIC1</accession>
<evidence type="ECO:0000256" key="6">
    <source>
        <dbReference type="ARBA" id="ARBA00022840"/>
    </source>
</evidence>
<organism evidence="10 11">
    <name type="scientific">Psychracetigena formicireducens</name>
    <dbReference type="NCBI Taxonomy" id="2986056"/>
    <lineage>
        <taxon>Bacteria</taxon>
        <taxon>Bacillati</taxon>
        <taxon>Candidatus Lithacetigenota</taxon>
        <taxon>Candidatus Psychracetigena</taxon>
    </lineage>
</organism>
<dbReference type="Proteomes" id="UP000811545">
    <property type="component" value="Unassembled WGS sequence"/>
</dbReference>
<keyword evidence="10" id="KW-0378">Hydrolase</keyword>
<dbReference type="GO" id="GO:0005524">
    <property type="term" value="F:ATP binding"/>
    <property type="evidence" value="ECO:0007669"/>
    <property type="project" value="UniProtKB-KW"/>
</dbReference>
<dbReference type="CDD" id="cd03225">
    <property type="entry name" value="ABC_cobalt_CbiO_domain1"/>
    <property type="match status" value="1"/>
</dbReference>
<dbReference type="GO" id="GO:0043190">
    <property type="term" value="C:ATP-binding cassette (ABC) transporter complex"/>
    <property type="evidence" value="ECO:0007669"/>
    <property type="project" value="TreeGrafter"/>
</dbReference>
<comment type="subcellular location">
    <subcellularLocation>
        <location evidence="1">Cell membrane</location>
    </subcellularLocation>
</comment>
<evidence type="ECO:0000256" key="8">
    <source>
        <dbReference type="ARBA" id="ARBA00023136"/>
    </source>
</evidence>
<dbReference type="Pfam" id="PF00005">
    <property type="entry name" value="ABC_tran"/>
    <property type="match status" value="1"/>
</dbReference>
<dbReference type="FunFam" id="3.40.50.300:FF:000224">
    <property type="entry name" value="Energy-coupling factor transporter ATP-binding protein EcfA"/>
    <property type="match status" value="1"/>
</dbReference>
<evidence type="ECO:0000256" key="3">
    <source>
        <dbReference type="ARBA" id="ARBA00022448"/>
    </source>
</evidence>
<dbReference type="SMART" id="SM00382">
    <property type="entry name" value="AAA"/>
    <property type="match status" value="1"/>
</dbReference>
<dbReference type="AlphaFoldDB" id="A0A9E2BIC1"/>
<protein>
    <submittedName>
        <fullName evidence="10">Energy-coupling factor transporter ATP-binding protein EcfA1</fullName>
        <ecNumber evidence="10">3.6.3.-</ecNumber>
    </submittedName>
</protein>
<keyword evidence="6 10" id="KW-0067">ATP-binding</keyword>
<dbReference type="InterPro" id="IPR027417">
    <property type="entry name" value="P-loop_NTPase"/>
</dbReference>
<keyword evidence="7" id="KW-1278">Translocase</keyword>
<reference evidence="10 11" key="1">
    <citation type="journal article" date="2021" name="bioRxiv">
        <title>Unique metabolic strategies in Hadean analogues reveal hints for primordial physiology.</title>
        <authorList>
            <person name="Nobu M.K."/>
            <person name="Nakai R."/>
            <person name="Tamazawa S."/>
            <person name="Mori H."/>
            <person name="Toyoda A."/>
            <person name="Ijiri A."/>
            <person name="Suzuki S."/>
            <person name="Kurokawa K."/>
            <person name="Kamagata Y."/>
            <person name="Tamaki H."/>
        </authorList>
    </citation>
    <scope>NUCLEOTIDE SEQUENCE [LARGE SCALE GENOMIC DNA]</scope>
    <source>
        <strain evidence="10">BS525</strain>
    </source>
</reference>
<evidence type="ECO:0000259" key="9">
    <source>
        <dbReference type="PROSITE" id="PS50893"/>
    </source>
</evidence>
<evidence type="ECO:0000256" key="5">
    <source>
        <dbReference type="ARBA" id="ARBA00022741"/>
    </source>
</evidence>
<evidence type="ECO:0000313" key="10">
    <source>
        <dbReference type="EMBL" id="MBT9144685.1"/>
    </source>
</evidence>
<dbReference type="PANTHER" id="PTHR43553:SF24">
    <property type="entry name" value="ENERGY-COUPLING FACTOR TRANSPORTER ATP-BINDING PROTEIN ECFA1"/>
    <property type="match status" value="1"/>
</dbReference>
<keyword evidence="3" id="KW-0813">Transport</keyword>
<name>A0A9E2BIC1_PSYF1</name>
<dbReference type="PROSITE" id="PS50893">
    <property type="entry name" value="ABC_TRANSPORTER_2"/>
    <property type="match status" value="1"/>
</dbReference>
<evidence type="ECO:0000256" key="1">
    <source>
        <dbReference type="ARBA" id="ARBA00004236"/>
    </source>
</evidence>
<dbReference type="SUPFAM" id="SSF52540">
    <property type="entry name" value="P-loop containing nucleoside triphosphate hydrolases"/>
    <property type="match status" value="1"/>
</dbReference>
<dbReference type="GO" id="GO:0016887">
    <property type="term" value="F:ATP hydrolysis activity"/>
    <property type="evidence" value="ECO:0007669"/>
    <property type="project" value="InterPro"/>
</dbReference>
<evidence type="ECO:0000313" key="11">
    <source>
        <dbReference type="Proteomes" id="UP000811545"/>
    </source>
</evidence>
<comment type="similarity">
    <text evidence="2">Belongs to the ABC transporter superfamily.</text>
</comment>
<dbReference type="Gene3D" id="3.40.50.300">
    <property type="entry name" value="P-loop containing nucleotide triphosphate hydrolases"/>
    <property type="match status" value="1"/>
</dbReference>
<dbReference type="InterPro" id="IPR003593">
    <property type="entry name" value="AAA+_ATPase"/>
</dbReference>
<dbReference type="EC" id="3.6.3.-" evidence="10"/>
<dbReference type="PROSITE" id="PS00211">
    <property type="entry name" value="ABC_TRANSPORTER_1"/>
    <property type="match status" value="1"/>
</dbReference>